<dbReference type="InterPro" id="IPR019440">
    <property type="entry name" value="MAU2"/>
</dbReference>
<keyword evidence="6" id="KW-0539">Nucleus</keyword>
<dbReference type="GO" id="GO:0005634">
    <property type="term" value="C:nucleus"/>
    <property type="evidence" value="ECO:0007669"/>
    <property type="project" value="UniProtKB-SubCell"/>
</dbReference>
<dbReference type="AlphaFoldDB" id="A0A8S0WRF7"/>
<organism evidence="9 10">
    <name type="scientific">Cyclocybe aegerita</name>
    <name type="common">Black poplar mushroom</name>
    <name type="synonym">Agrocybe aegerita</name>
    <dbReference type="NCBI Taxonomy" id="1973307"/>
    <lineage>
        <taxon>Eukaryota</taxon>
        <taxon>Fungi</taxon>
        <taxon>Dikarya</taxon>
        <taxon>Basidiomycota</taxon>
        <taxon>Agaricomycotina</taxon>
        <taxon>Agaricomycetes</taxon>
        <taxon>Agaricomycetidae</taxon>
        <taxon>Agaricales</taxon>
        <taxon>Agaricineae</taxon>
        <taxon>Bolbitiaceae</taxon>
        <taxon>Cyclocybe</taxon>
    </lineage>
</organism>
<name>A0A8S0WRF7_CYCAE</name>
<keyword evidence="3" id="KW-0132">Cell division</keyword>
<evidence type="ECO:0000256" key="2">
    <source>
        <dbReference type="ARBA" id="ARBA00008585"/>
    </source>
</evidence>
<feature type="region of interest" description="Disordered" evidence="8">
    <location>
        <begin position="463"/>
        <end position="493"/>
    </location>
</feature>
<comment type="subcellular location">
    <subcellularLocation>
        <location evidence="1">Nucleus</location>
    </subcellularLocation>
</comment>
<comment type="similarity">
    <text evidence="2">Belongs to the SCC4/mau-2 family.</text>
</comment>
<feature type="region of interest" description="Disordered" evidence="8">
    <location>
        <begin position="619"/>
        <end position="647"/>
    </location>
</feature>
<keyword evidence="7" id="KW-0131">Cell cycle</keyword>
<keyword evidence="5" id="KW-0159">Chromosome partition</keyword>
<keyword evidence="10" id="KW-1185">Reference proteome</keyword>
<sequence>MAPLPPEILLLSLSTLLAHPPTHKHHTRSLFVAQLALRKCLSLPGLDSNTECRAWTELAEVGLRTGLNEPGVESEVERAITKALVIAKKHPSLRVYKTQLTHLSSKLALHKNNPRFAQNALKKHLTNSVLPSDPPHVQYSAHLAYITSLSTIPDTDHHSASSGHLWVLTAIREFHQLAADNGHLQVALLATVLELRELVQAGLWSKVGLSLTSIEEQLSISSDLEPAAPSAPVPSAFKLAEKPKLLGGTDLEKVLIVQALMIGVIYHTYTGDNANAQSRMKKLHDLLDNGALDAFGKFGVVELDLGGGTPLLIQVTHPKVIFGLGFLVSAVAKRDPVGRKPKRRVFAGEGVALVDREVKKEVPLPLWASSADVHEIQLRMQKMKADMLCELIGVAITRSEFDDAERSLAQIIAHTRTYGLFSAYSARITLHQAHLAHALAQTDRAWKCYQVAAFLSRKRTPSTSTALTANTTHPSRSTPNANANNEDEDDGCEDDWVNVSARAGDMWLRIGVLSAIEDEEEREEALEVLRIPGMEIAKECEGLGGTLKTVGAVLTACLAKEFLVTKTHLRAALQLTSAAGDNHMRALILSLIAEQYLHTSTEHAETILNTAEQIAAGLGAQPKPTNDAPGAKGKAKESPGTAESKATQANGVGNAYLRLWIGQRSLELKRRAGDEKGVAKQIVMNEKLSQEVKALEKRKLGQIPSPKITTTCLVTDARQWQSNRGPSLFPTPTFIPPFSQAQYLYVLKRIQGYFTVIFSQNPIMLACRSCGVEDCLDLRDVPVGQCKLRKGSKCGSCFAIELLDAEIEAAKETLACLFKKHFTLKAERNHEHDSFSRLPPEIISRVFVSCRPEEPYISRSTPQLWTYVNINIDDPASLESNGFQNG</sequence>
<feature type="compositionally biased region" description="Polar residues" evidence="8">
    <location>
        <begin position="463"/>
        <end position="479"/>
    </location>
</feature>
<evidence type="ECO:0000313" key="9">
    <source>
        <dbReference type="EMBL" id="CAA7268917.1"/>
    </source>
</evidence>
<evidence type="ECO:0000313" key="10">
    <source>
        <dbReference type="Proteomes" id="UP000467700"/>
    </source>
</evidence>
<protein>
    <submittedName>
        <fullName evidence="9">Uncharacterized protein</fullName>
    </submittedName>
</protein>
<evidence type="ECO:0000256" key="3">
    <source>
        <dbReference type="ARBA" id="ARBA00022618"/>
    </source>
</evidence>
<comment type="caution">
    <text evidence="9">The sequence shown here is derived from an EMBL/GenBank/DDBJ whole genome shotgun (WGS) entry which is preliminary data.</text>
</comment>
<dbReference type="Proteomes" id="UP000467700">
    <property type="component" value="Unassembled WGS sequence"/>
</dbReference>
<dbReference type="Pfam" id="PF10345">
    <property type="entry name" value="Cohesin_load"/>
    <property type="match status" value="1"/>
</dbReference>
<dbReference type="OrthoDB" id="5565328at2759"/>
<keyword evidence="4" id="KW-0498">Mitosis</keyword>
<evidence type="ECO:0000256" key="4">
    <source>
        <dbReference type="ARBA" id="ARBA00022776"/>
    </source>
</evidence>
<dbReference type="GO" id="GO:0007064">
    <property type="term" value="P:mitotic sister chromatid cohesion"/>
    <property type="evidence" value="ECO:0007669"/>
    <property type="project" value="InterPro"/>
</dbReference>
<reference evidence="9 10" key="1">
    <citation type="submission" date="2020-01" db="EMBL/GenBank/DDBJ databases">
        <authorList>
            <person name="Gupta K D."/>
        </authorList>
    </citation>
    <scope>NUCLEOTIDE SEQUENCE [LARGE SCALE GENOMIC DNA]</scope>
</reference>
<proteinExistence type="inferred from homology"/>
<dbReference type="GO" id="GO:0007059">
    <property type="term" value="P:chromosome segregation"/>
    <property type="evidence" value="ECO:0007669"/>
    <property type="project" value="UniProtKB-KW"/>
</dbReference>
<dbReference type="PANTHER" id="PTHR21394">
    <property type="entry name" value="MAU2 CHROMATID COHESION FACTOR HOMOLOG"/>
    <property type="match status" value="1"/>
</dbReference>
<dbReference type="EMBL" id="CACVBS010000072">
    <property type="protein sequence ID" value="CAA7268917.1"/>
    <property type="molecule type" value="Genomic_DNA"/>
</dbReference>
<evidence type="ECO:0000256" key="1">
    <source>
        <dbReference type="ARBA" id="ARBA00004123"/>
    </source>
</evidence>
<dbReference type="GO" id="GO:0051301">
    <property type="term" value="P:cell division"/>
    <property type="evidence" value="ECO:0007669"/>
    <property type="project" value="UniProtKB-KW"/>
</dbReference>
<evidence type="ECO:0000256" key="6">
    <source>
        <dbReference type="ARBA" id="ARBA00023242"/>
    </source>
</evidence>
<evidence type="ECO:0000256" key="7">
    <source>
        <dbReference type="ARBA" id="ARBA00023306"/>
    </source>
</evidence>
<evidence type="ECO:0000256" key="8">
    <source>
        <dbReference type="SAM" id="MobiDB-lite"/>
    </source>
</evidence>
<accession>A0A8S0WRF7</accession>
<gene>
    <name evidence="9" type="ORF">AAE3_LOCUS11209</name>
</gene>
<evidence type="ECO:0000256" key="5">
    <source>
        <dbReference type="ARBA" id="ARBA00022829"/>
    </source>
</evidence>